<proteinExistence type="predicted"/>
<protein>
    <submittedName>
        <fullName evidence="2">Uncharacterized protein</fullName>
    </submittedName>
</protein>
<evidence type="ECO:0000313" key="2">
    <source>
        <dbReference type="EMBL" id="PKG26656.1"/>
    </source>
</evidence>
<dbReference type="EMBL" id="PISD01000061">
    <property type="protein sequence ID" value="PKG26656.1"/>
    <property type="molecule type" value="Genomic_DNA"/>
</dbReference>
<feature type="transmembrane region" description="Helical" evidence="1">
    <location>
        <begin position="125"/>
        <end position="144"/>
    </location>
</feature>
<feature type="transmembrane region" description="Helical" evidence="1">
    <location>
        <begin position="91"/>
        <end position="113"/>
    </location>
</feature>
<dbReference type="AlphaFoldDB" id="A0A2N0ZAX1"/>
<keyword evidence="3" id="KW-1185">Reference proteome</keyword>
<sequence>MKNIQKKKKFIIFIKQTLIKQKDKLYKSYLKSEESTSKKDIITLKSNKSGTVYHAKWIKPSPIMDKKKKFQLEKFVYKTMNKKSKNKKVDIFGIEIYLLAILTFMVGVILTTFTECIPLELSPYLDGSFLFMLLIFTLIKDFLYEKIHINIKNERIIGVHILLFKGFLAFGNFTTIFSFFLFSTESIRIKTN</sequence>
<keyword evidence="1" id="KW-0812">Transmembrane</keyword>
<gene>
    <name evidence="2" type="ORF">CWS20_22680</name>
</gene>
<name>A0A2N0ZAX1_9BACI</name>
<keyword evidence="1" id="KW-0472">Membrane</keyword>
<keyword evidence="1" id="KW-1133">Transmembrane helix</keyword>
<comment type="caution">
    <text evidence="2">The sequence shown here is derived from an EMBL/GenBank/DDBJ whole genome shotgun (WGS) entry which is preliminary data.</text>
</comment>
<evidence type="ECO:0000313" key="3">
    <source>
        <dbReference type="Proteomes" id="UP000233343"/>
    </source>
</evidence>
<organism evidence="2 3">
    <name type="scientific">Cytobacillus horneckiae</name>
    <dbReference type="NCBI Taxonomy" id="549687"/>
    <lineage>
        <taxon>Bacteria</taxon>
        <taxon>Bacillati</taxon>
        <taxon>Bacillota</taxon>
        <taxon>Bacilli</taxon>
        <taxon>Bacillales</taxon>
        <taxon>Bacillaceae</taxon>
        <taxon>Cytobacillus</taxon>
    </lineage>
</organism>
<reference evidence="2 3" key="1">
    <citation type="journal article" date="2010" name="Int. J. Syst. Evol. Microbiol.">
        <title>Bacillus horneckiae sp. nov., isolated from a spacecraft-assembly clean room.</title>
        <authorList>
            <person name="Vaishampayan P."/>
            <person name="Probst A."/>
            <person name="Krishnamurthi S."/>
            <person name="Ghosh S."/>
            <person name="Osman S."/>
            <person name="McDowall A."/>
            <person name="Ruckmani A."/>
            <person name="Mayilraj S."/>
            <person name="Venkateswaran K."/>
        </authorList>
    </citation>
    <scope>NUCLEOTIDE SEQUENCE [LARGE SCALE GENOMIC DNA]</scope>
    <source>
        <strain evidence="3">1PO1SC</strain>
    </source>
</reference>
<feature type="transmembrane region" description="Helical" evidence="1">
    <location>
        <begin position="156"/>
        <end position="182"/>
    </location>
</feature>
<accession>A0A2N0ZAX1</accession>
<dbReference type="Proteomes" id="UP000233343">
    <property type="component" value="Unassembled WGS sequence"/>
</dbReference>
<evidence type="ECO:0000256" key="1">
    <source>
        <dbReference type="SAM" id="Phobius"/>
    </source>
</evidence>